<dbReference type="InterPro" id="IPR025857">
    <property type="entry name" value="MacB_PCD"/>
</dbReference>
<keyword evidence="3 7" id="KW-0812">Transmembrane</keyword>
<dbReference type="EMBL" id="WHUF01000013">
    <property type="protein sequence ID" value="MQA23765.1"/>
    <property type="molecule type" value="Genomic_DNA"/>
</dbReference>
<dbReference type="PANTHER" id="PTHR30572:SF4">
    <property type="entry name" value="ABC TRANSPORTER PERMEASE YTRF"/>
    <property type="match status" value="1"/>
</dbReference>
<comment type="similarity">
    <text evidence="6">Belongs to the ABC-4 integral membrane protein family.</text>
</comment>
<dbReference type="InterPro" id="IPR050250">
    <property type="entry name" value="Macrolide_Exporter_MacB"/>
</dbReference>
<dbReference type="GO" id="GO:0022857">
    <property type="term" value="F:transmembrane transporter activity"/>
    <property type="evidence" value="ECO:0007669"/>
    <property type="project" value="TreeGrafter"/>
</dbReference>
<feature type="domain" description="ABC3 transporter permease C-terminal" evidence="8">
    <location>
        <begin position="281"/>
        <end position="394"/>
    </location>
</feature>
<keyword evidence="5 7" id="KW-0472">Membrane</keyword>
<evidence type="ECO:0000313" key="10">
    <source>
        <dbReference type="EMBL" id="MQA23765.1"/>
    </source>
</evidence>
<organism evidence="10 11">
    <name type="scientific">Rugamonas rivuli</name>
    <dbReference type="NCBI Taxonomy" id="2743358"/>
    <lineage>
        <taxon>Bacteria</taxon>
        <taxon>Pseudomonadati</taxon>
        <taxon>Pseudomonadota</taxon>
        <taxon>Betaproteobacteria</taxon>
        <taxon>Burkholderiales</taxon>
        <taxon>Oxalobacteraceae</taxon>
        <taxon>Telluria group</taxon>
        <taxon>Rugamonas</taxon>
    </lineage>
</organism>
<keyword evidence="2" id="KW-1003">Cell membrane</keyword>
<dbReference type="PANTHER" id="PTHR30572">
    <property type="entry name" value="MEMBRANE COMPONENT OF TRANSPORTER-RELATED"/>
    <property type="match status" value="1"/>
</dbReference>
<feature type="domain" description="MacB-like periplasmic core" evidence="9">
    <location>
        <begin position="27"/>
        <end position="239"/>
    </location>
</feature>
<name>A0A843SGL2_9BURK</name>
<evidence type="ECO:0000256" key="7">
    <source>
        <dbReference type="SAM" id="Phobius"/>
    </source>
</evidence>
<evidence type="ECO:0000259" key="8">
    <source>
        <dbReference type="Pfam" id="PF02687"/>
    </source>
</evidence>
<dbReference type="Pfam" id="PF12704">
    <property type="entry name" value="MacB_PCD"/>
    <property type="match status" value="1"/>
</dbReference>
<dbReference type="RefSeq" id="WP_152810085.1">
    <property type="nucleotide sequence ID" value="NZ_WHUF01000013.1"/>
</dbReference>
<evidence type="ECO:0000256" key="5">
    <source>
        <dbReference type="ARBA" id="ARBA00023136"/>
    </source>
</evidence>
<evidence type="ECO:0000259" key="9">
    <source>
        <dbReference type="Pfam" id="PF12704"/>
    </source>
</evidence>
<keyword evidence="11" id="KW-1185">Reference proteome</keyword>
<feature type="transmembrane region" description="Helical" evidence="7">
    <location>
        <begin position="274"/>
        <end position="299"/>
    </location>
</feature>
<proteinExistence type="inferred from homology"/>
<evidence type="ECO:0000256" key="3">
    <source>
        <dbReference type="ARBA" id="ARBA00022692"/>
    </source>
</evidence>
<evidence type="ECO:0000256" key="6">
    <source>
        <dbReference type="ARBA" id="ARBA00038076"/>
    </source>
</evidence>
<dbReference type="GO" id="GO:0005886">
    <property type="term" value="C:plasma membrane"/>
    <property type="evidence" value="ECO:0007669"/>
    <property type="project" value="UniProtKB-SubCell"/>
</dbReference>
<sequence length="401" mass="44870">MLRHLLKLIWKRKSRNMMLSLEILLAFVVVFAISAFALRSWQLYQMPTGFGYQDVWSVGINARTEGGIEADPQIYDKLRQSLKALPEVEEVSFTSFPVYQMSNWTSEFTLREGKRKFVSNLFEMSDEFPAVAGMTLAEGRWFSRADDGGAEHPVIINRRLAQKLFDGKPALGQVFSENEDHPKKALRQFKVVGIVEEFRSQGEFMSPTGFMLVRHTSGADEGSLEAIHLRVRPGTPRTFEAALNRQLKLVRNDWSYTISPLADMRTSMLKAQTIPLTILAVIAAFLLVMVAFGLFGVLWQNTTQRIPEIGLRRAIGADSGHIYSQIIVEQMLLSSGAIVIALLLLVQLPLTGALGDSLNWAVFLMATALSAGVIYLLSLLCSLYPGWRAARLSPTQALHYE</sequence>
<evidence type="ECO:0000256" key="2">
    <source>
        <dbReference type="ARBA" id="ARBA00022475"/>
    </source>
</evidence>
<feature type="transmembrane region" description="Helical" evidence="7">
    <location>
        <begin position="331"/>
        <end position="348"/>
    </location>
</feature>
<evidence type="ECO:0000256" key="1">
    <source>
        <dbReference type="ARBA" id="ARBA00004651"/>
    </source>
</evidence>
<reference evidence="10 11" key="1">
    <citation type="submission" date="2019-10" db="EMBL/GenBank/DDBJ databases">
        <title>Two novel species isolated from a subtropical stream in China.</title>
        <authorList>
            <person name="Lu H."/>
        </authorList>
    </citation>
    <scope>NUCLEOTIDE SEQUENCE [LARGE SCALE GENOMIC DNA]</scope>
    <source>
        <strain evidence="10 11">FT103W</strain>
    </source>
</reference>
<protein>
    <submittedName>
        <fullName evidence="10">FtsX-like permease family protein</fullName>
    </submittedName>
</protein>
<feature type="transmembrane region" description="Helical" evidence="7">
    <location>
        <begin position="360"/>
        <end position="384"/>
    </location>
</feature>
<comment type="subcellular location">
    <subcellularLocation>
        <location evidence="1">Cell membrane</location>
        <topology evidence="1">Multi-pass membrane protein</topology>
    </subcellularLocation>
</comment>
<dbReference type="InterPro" id="IPR003838">
    <property type="entry name" value="ABC3_permease_C"/>
</dbReference>
<evidence type="ECO:0000256" key="4">
    <source>
        <dbReference type="ARBA" id="ARBA00022989"/>
    </source>
</evidence>
<accession>A0A843SGL2</accession>
<dbReference type="AlphaFoldDB" id="A0A843SGL2"/>
<evidence type="ECO:0000313" key="11">
    <source>
        <dbReference type="Proteomes" id="UP000444318"/>
    </source>
</evidence>
<keyword evidence="4 7" id="KW-1133">Transmembrane helix</keyword>
<dbReference type="Pfam" id="PF02687">
    <property type="entry name" value="FtsX"/>
    <property type="match status" value="1"/>
</dbReference>
<comment type="caution">
    <text evidence="10">The sequence shown here is derived from an EMBL/GenBank/DDBJ whole genome shotgun (WGS) entry which is preliminary data.</text>
</comment>
<gene>
    <name evidence="10" type="ORF">GEV01_30035</name>
</gene>
<dbReference type="Proteomes" id="UP000444318">
    <property type="component" value="Unassembled WGS sequence"/>
</dbReference>